<evidence type="ECO:0008006" key="3">
    <source>
        <dbReference type="Google" id="ProtNLM"/>
    </source>
</evidence>
<evidence type="ECO:0000313" key="1">
    <source>
        <dbReference type="EMBL" id="RAI45313.1"/>
    </source>
</evidence>
<proteinExistence type="predicted"/>
<evidence type="ECO:0000313" key="2">
    <source>
        <dbReference type="Proteomes" id="UP000249130"/>
    </source>
</evidence>
<dbReference type="Gene3D" id="3.30.460.40">
    <property type="match status" value="1"/>
</dbReference>
<reference evidence="1 2" key="1">
    <citation type="submission" date="2017-07" db="EMBL/GenBank/DDBJ databases">
        <title>Draft Genome Sequences of Select Purple Nonsulfur Bacteria.</title>
        <authorList>
            <person name="Lasarre B."/>
            <person name="Mckinlay J.B."/>
        </authorList>
    </citation>
    <scope>NUCLEOTIDE SEQUENCE [LARGE SCALE GENOMIC DNA]</scope>
    <source>
        <strain evidence="1 2">DSM 5909</strain>
    </source>
</reference>
<comment type="caution">
    <text evidence="1">The sequence shown here is derived from an EMBL/GenBank/DDBJ whole genome shotgun (WGS) entry which is preliminary data.</text>
</comment>
<organism evidence="1 2">
    <name type="scientific">Rhodoplanes roseus</name>
    <dbReference type="NCBI Taxonomy" id="29409"/>
    <lineage>
        <taxon>Bacteria</taxon>
        <taxon>Pseudomonadati</taxon>
        <taxon>Pseudomonadota</taxon>
        <taxon>Alphaproteobacteria</taxon>
        <taxon>Hyphomicrobiales</taxon>
        <taxon>Nitrobacteraceae</taxon>
        <taxon>Rhodoplanes</taxon>
    </lineage>
</organism>
<dbReference type="AlphaFoldDB" id="A0A327L609"/>
<gene>
    <name evidence="1" type="ORF">CH341_04795</name>
</gene>
<dbReference type="OrthoDB" id="3379089at2"/>
<keyword evidence="2" id="KW-1185">Reference proteome</keyword>
<dbReference type="SUPFAM" id="SSF81301">
    <property type="entry name" value="Nucleotidyltransferase"/>
    <property type="match status" value="1"/>
</dbReference>
<dbReference type="InterPro" id="IPR043519">
    <property type="entry name" value="NT_sf"/>
</dbReference>
<protein>
    <recommendedName>
        <fullName evidence="3">Nucleotidyltransferase family protein</fullName>
    </recommendedName>
</protein>
<dbReference type="Proteomes" id="UP000249130">
    <property type="component" value="Unassembled WGS sequence"/>
</dbReference>
<dbReference type="EMBL" id="NPEX01000019">
    <property type="protein sequence ID" value="RAI45313.1"/>
    <property type="molecule type" value="Genomic_DNA"/>
</dbReference>
<sequence>MALTIGLLRETLANVLNRAEREGAFRYRLIGTAAGLLRGVPLEPGDVDLLVTERAHVDTFARALRSYRCLASPTWLQSAGQYYAAFDVDGVKVEASTVEWPSDSAFVEAIGSGPWEYFSDIAAGDRLVAVVAIELRLATELRRDRRDRVDAIVRWIRYHGCDLQLLTHAMGARGIDTGTQSSVMAAIVG</sequence>
<accession>A0A327L609</accession>
<name>A0A327L609_9BRAD</name>